<dbReference type="AlphaFoldDB" id="F8NR87"/>
<comment type="similarity">
    <text evidence="3 4">Belongs to the eukaryotic ribosomal protein eS32 family.</text>
</comment>
<dbReference type="GeneID" id="18818689"/>
<evidence type="ECO:0000256" key="4">
    <source>
        <dbReference type="RuleBase" id="RU368055"/>
    </source>
</evidence>
<dbReference type="GO" id="GO:0006412">
    <property type="term" value="P:translation"/>
    <property type="evidence" value="ECO:0007669"/>
    <property type="project" value="InterPro"/>
</dbReference>
<evidence type="ECO:0000313" key="7">
    <source>
        <dbReference type="Proteomes" id="UP000008064"/>
    </source>
</evidence>
<gene>
    <name evidence="6" type="ORF">SERLADRAFT_464115</name>
</gene>
<comment type="subunit">
    <text evidence="4">Component of the large ribosomal subunit.</text>
</comment>
<protein>
    <recommendedName>
        <fullName evidence="4">60S ribosomal protein L41</fullName>
    </recommendedName>
</protein>
<evidence type="ECO:0000256" key="3">
    <source>
        <dbReference type="ARBA" id="ARBA00043969"/>
    </source>
</evidence>
<accession>F8NR87</accession>
<keyword evidence="2 4" id="KW-0687">Ribonucleoprotein</keyword>
<dbReference type="RefSeq" id="XP_007316907.1">
    <property type="nucleotide sequence ID" value="XM_007316845.1"/>
</dbReference>
<dbReference type="GO" id="GO:0005840">
    <property type="term" value="C:ribosome"/>
    <property type="evidence" value="ECO:0007669"/>
    <property type="project" value="UniProtKB-KW"/>
</dbReference>
<dbReference type="EMBL" id="GL945432">
    <property type="protein sequence ID" value="EGO26734.1"/>
    <property type="molecule type" value="Genomic_DNA"/>
</dbReference>
<reference evidence="7" key="1">
    <citation type="journal article" date="2011" name="Science">
        <title>The plant cell wall-decomposing machinery underlies the functional diversity of forest fungi.</title>
        <authorList>
            <person name="Eastwood D.C."/>
            <person name="Floudas D."/>
            <person name="Binder M."/>
            <person name="Majcherczyk A."/>
            <person name="Schneider P."/>
            <person name="Aerts A."/>
            <person name="Asiegbu F.O."/>
            <person name="Baker S.E."/>
            <person name="Barry K."/>
            <person name="Bendiksby M."/>
            <person name="Blumentritt M."/>
            <person name="Coutinho P.M."/>
            <person name="Cullen D."/>
            <person name="de Vries R.P."/>
            <person name="Gathman A."/>
            <person name="Goodell B."/>
            <person name="Henrissat B."/>
            <person name="Ihrmark K."/>
            <person name="Kauserud H."/>
            <person name="Kohler A."/>
            <person name="LaButti K."/>
            <person name="Lapidus A."/>
            <person name="Lavin J.L."/>
            <person name="Lee Y.-H."/>
            <person name="Lindquist E."/>
            <person name="Lilly W."/>
            <person name="Lucas S."/>
            <person name="Morin E."/>
            <person name="Murat C."/>
            <person name="Oguiza J.A."/>
            <person name="Park J."/>
            <person name="Pisabarro A.G."/>
            <person name="Riley R."/>
            <person name="Rosling A."/>
            <person name="Salamov A."/>
            <person name="Schmidt O."/>
            <person name="Schmutz J."/>
            <person name="Skrede I."/>
            <person name="Stenlid J."/>
            <person name="Wiebenga A."/>
            <person name="Xie X."/>
            <person name="Kuees U."/>
            <person name="Hibbett D.S."/>
            <person name="Hoffmeister D."/>
            <person name="Hoegberg N."/>
            <person name="Martin F."/>
            <person name="Grigoriev I.V."/>
            <person name="Watkinson S.C."/>
        </authorList>
    </citation>
    <scope>NUCLEOTIDE SEQUENCE [LARGE SCALE GENOMIC DNA]</scope>
    <source>
        <strain evidence="7">S7.9</strain>
    </source>
</reference>
<dbReference type="GO" id="GO:1990904">
    <property type="term" value="C:ribonucleoprotein complex"/>
    <property type="evidence" value="ECO:0007669"/>
    <property type="project" value="UniProtKB-KW"/>
</dbReference>
<sequence length="96" mass="11230">MREKWKKKRSRRLRRKRRKMRARSSSKRPIGCRACESQDVLKYRNDAMFMRRTTLSSPHYRWPAAKPRAVLPCRGGACTSTVPLLKLPLGLKVTCT</sequence>
<organism evidence="7">
    <name type="scientific">Serpula lacrymans var. lacrymans (strain S7.9)</name>
    <name type="common">Dry rot fungus</name>
    <dbReference type="NCBI Taxonomy" id="578457"/>
    <lineage>
        <taxon>Eukaryota</taxon>
        <taxon>Fungi</taxon>
        <taxon>Dikarya</taxon>
        <taxon>Basidiomycota</taxon>
        <taxon>Agaricomycotina</taxon>
        <taxon>Agaricomycetes</taxon>
        <taxon>Agaricomycetidae</taxon>
        <taxon>Boletales</taxon>
        <taxon>Coniophorineae</taxon>
        <taxon>Serpulaceae</taxon>
        <taxon>Serpula</taxon>
    </lineage>
</organism>
<keyword evidence="1 4" id="KW-0689">Ribosomal protein</keyword>
<feature type="region of interest" description="Disordered" evidence="5">
    <location>
        <begin position="1"/>
        <end position="29"/>
    </location>
</feature>
<dbReference type="Pfam" id="PF05162">
    <property type="entry name" value="Ribosomal_L41"/>
    <property type="match status" value="1"/>
</dbReference>
<dbReference type="KEGG" id="sla:SERLADRAFT_464115"/>
<dbReference type="InterPro" id="IPR007836">
    <property type="entry name" value="Ribosomal_eS32"/>
</dbReference>
<evidence type="ECO:0000256" key="1">
    <source>
        <dbReference type="ARBA" id="ARBA00022980"/>
    </source>
</evidence>
<feature type="compositionally biased region" description="Basic residues" evidence="5">
    <location>
        <begin position="1"/>
        <end position="26"/>
    </location>
</feature>
<name>F8NR87_SERL9</name>
<evidence type="ECO:0000256" key="2">
    <source>
        <dbReference type="ARBA" id="ARBA00023274"/>
    </source>
</evidence>
<evidence type="ECO:0000256" key="5">
    <source>
        <dbReference type="SAM" id="MobiDB-lite"/>
    </source>
</evidence>
<proteinExistence type="inferred from homology"/>
<dbReference type="Proteomes" id="UP000008064">
    <property type="component" value="Unassembled WGS sequence"/>
</dbReference>
<evidence type="ECO:0000313" key="6">
    <source>
        <dbReference type="EMBL" id="EGO26734.1"/>
    </source>
</evidence>
<dbReference type="GO" id="GO:0003735">
    <property type="term" value="F:structural constituent of ribosome"/>
    <property type="evidence" value="ECO:0007669"/>
    <property type="project" value="UniProtKB-UniRule"/>
</dbReference>
<dbReference type="HOGENOM" id="CLU_2361031_0_0_1"/>